<feature type="transmembrane region" description="Helical" evidence="14">
    <location>
        <begin position="431"/>
        <end position="448"/>
    </location>
</feature>
<evidence type="ECO:0000313" key="15">
    <source>
        <dbReference type="EMBL" id="SDO32788.1"/>
    </source>
</evidence>
<dbReference type="PANTHER" id="PTHR13285">
    <property type="entry name" value="ACYLTRANSFERASE"/>
    <property type="match status" value="1"/>
</dbReference>
<dbReference type="Pfam" id="PF03062">
    <property type="entry name" value="MBOAT"/>
    <property type="match status" value="1"/>
</dbReference>
<dbReference type="PANTHER" id="PTHR13285:SF23">
    <property type="entry name" value="TEICHOIC ACID D-ALANYLTRANSFERASE"/>
    <property type="match status" value="1"/>
</dbReference>
<name>A0A1H0IN24_9HYPH</name>
<organism evidence="15 16">
    <name type="scientific">Filomicrobium insigne</name>
    <dbReference type="NCBI Taxonomy" id="418854"/>
    <lineage>
        <taxon>Bacteria</taxon>
        <taxon>Pseudomonadati</taxon>
        <taxon>Pseudomonadota</taxon>
        <taxon>Alphaproteobacteria</taxon>
        <taxon>Hyphomicrobiales</taxon>
        <taxon>Hyphomicrobiaceae</taxon>
        <taxon>Filomicrobium</taxon>
    </lineage>
</organism>
<keyword evidence="10 13" id="KW-0472">Membrane</keyword>
<dbReference type="InterPro" id="IPR004299">
    <property type="entry name" value="MBOAT_fam"/>
</dbReference>
<keyword evidence="9 14" id="KW-1133">Transmembrane helix</keyword>
<evidence type="ECO:0000256" key="2">
    <source>
        <dbReference type="ARBA" id="ARBA00005182"/>
    </source>
</evidence>
<evidence type="ECO:0000256" key="6">
    <source>
        <dbReference type="ARBA" id="ARBA00022679"/>
    </source>
</evidence>
<evidence type="ECO:0000313" key="16">
    <source>
        <dbReference type="Proteomes" id="UP000198795"/>
    </source>
</evidence>
<keyword evidence="16" id="KW-1185">Reference proteome</keyword>
<feature type="transmembrane region" description="Helical" evidence="14">
    <location>
        <begin position="78"/>
        <end position="97"/>
    </location>
</feature>
<keyword evidence="7 14" id="KW-0812">Transmembrane</keyword>
<dbReference type="RefSeq" id="WP_090226835.1">
    <property type="nucleotide sequence ID" value="NZ_FNJC01000001.1"/>
</dbReference>
<evidence type="ECO:0000256" key="10">
    <source>
        <dbReference type="ARBA" id="ARBA00023136"/>
    </source>
</evidence>
<evidence type="ECO:0000256" key="12">
    <source>
        <dbReference type="ARBA" id="ARBA00031030"/>
    </source>
</evidence>
<evidence type="ECO:0000256" key="3">
    <source>
        <dbReference type="ARBA" id="ARBA00010323"/>
    </source>
</evidence>
<sequence>MLFQSQEFLLGLLPCVLAVWYGLARAGSVVGREWALIALSLVFYGWWDVRFVPLLLAQTILSWVVAVIFIATGRRARWLIWLAIAANLAVLGFFKYWTFFAESVLVGVGIEVPPVTILLPIGISFFTFEIISYLADVSWHQAPRYPLRRFIVFVSLFPRLIAGPIVRHHEIIPQLDLDPLRTGVGERLAKGATLLTIGLAKKVFLADSLAPIADRAFTQASSGIPDVATAWSGALAFSFQLFLDFSAYSEMAIGIALMLGLTLPENFRAPYAAVDLRDFWRRWHMTLSRYLRDYVYIPLGGSKHGVGSYLAATMLTMGLCGLWHGAGWTFIAWGFMHGVGLVVCRAWGQYGVRLPFLLSWAITMAFVVIGWVLFRAPDFSTAASMLAGMAGAGGGAGQLEGLGLLALAAALSTFGPTSYDVVSQRLRPNPILAVVTALVAIAVVLEVGKGQPQTFIYFQF</sequence>
<evidence type="ECO:0000256" key="7">
    <source>
        <dbReference type="ARBA" id="ARBA00022692"/>
    </source>
</evidence>
<evidence type="ECO:0000256" key="14">
    <source>
        <dbReference type="SAM" id="Phobius"/>
    </source>
</evidence>
<gene>
    <name evidence="15" type="ORF">SAMN04488061_0903</name>
</gene>
<comment type="subcellular location">
    <subcellularLocation>
        <location evidence="1">Cell membrane</location>
        <topology evidence="1">Multi-pass membrane protein</topology>
    </subcellularLocation>
</comment>
<dbReference type="PIRSF" id="PIRSF016636">
    <property type="entry name" value="AlgI_DltB"/>
    <property type="match status" value="1"/>
</dbReference>
<evidence type="ECO:0000256" key="8">
    <source>
        <dbReference type="ARBA" id="ARBA00022841"/>
    </source>
</evidence>
<comment type="pathway">
    <text evidence="2">Glycan biosynthesis; alginate biosynthesis.</text>
</comment>
<dbReference type="InterPro" id="IPR051085">
    <property type="entry name" value="MB_O-acyltransferase"/>
</dbReference>
<dbReference type="Proteomes" id="UP000198795">
    <property type="component" value="Unassembled WGS sequence"/>
</dbReference>
<dbReference type="GO" id="GO:0016746">
    <property type="term" value="F:acyltransferase activity"/>
    <property type="evidence" value="ECO:0007669"/>
    <property type="project" value="UniProtKB-KW"/>
</dbReference>
<comment type="caution">
    <text evidence="15">The sequence shown here is derived from an EMBL/GenBank/DDBJ whole genome shotgun (WGS) entry which is preliminary data.</text>
</comment>
<keyword evidence="11 13" id="KW-0012">Acyltransferase</keyword>
<feature type="transmembrane region" description="Helical" evidence="14">
    <location>
        <begin position="50"/>
        <end position="71"/>
    </location>
</feature>
<feature type="transmembrane region" description="Helical" evidence="14">
    <location>
        <begin position="386"/>
        <end position="411"/>
    </location>
</feature>
<keyword evidence="5 13" id="KW-1003">Cell membrane</keyword>
<keyword evidence="8" id="KW-0016">Alginate biosynthesis</keyword>
<dbReference type="EMBL" id="FNJC01000001">
    <property type="protein sequence ID" value="SDO32788.1"/>
    <property type="molecule type" value="Genomic_DNA"/>
</dbReference>
<evidence type="ECO:0000256" key="1">
    <source>
        <dbReference type="ARBA" id="ARBA00004651"/>
    </source>
</evidence>
<protein>
    <recommendedName>
        <fullName evidence="4">Probable alginate O-acetylase AlgI</fullName>
    </recommendedName>
    <alternativeName>
        <fullName evidence="12">Alginate biosynthesis protein AlgI</fullName>
    </alternativeName>
</protein>
<evidence type="ECO:0000256" key="9">
    <source>
        <dbReference type="ARBA" id="ARBA00022989"/>
    </source>
</evidence>
<dbReference type="InterPro" id="IPR028362">
    <property type="entry name" value="AlgI"/>
</dbReference>
<accession>A0A1H0IN24</accession>
<proteinExistence type="inferred from homology"/>
<evidence type="ECO:0000256" key="11">
    <source>
        <dbReference type="ARBA" id="ARBA00023315"/>
    </source>
</evidence>
<feature type="transmembrane region" description="Helical" evidence="14">
    <location>
        <begin position="356"/>
        <end position="374"/>
    </location>
</feature>
<evidence type="ECO:0000256" key="13">
    <source>
        <dbReference type="PIRNR" id="PIRNR016636"/>
    </source>
</evidence>
<evidence type="ECO:0000256" key="5">
    <source>
        <dbReference type="ARBA" id="ARBA00022475"/>
    </source>
</evidence>
<dbReference type="PIRSF" id="PIRSF500217">
    <property type="entry name" value="AlgI"/>
    <property type="match status" value="1"/>
</dbReference>
<evidence type="ECO:0000256" key="4">
    <source>
        <dbReference type="ARBA" id="ARBA00016084"/>
    </source>
</evidence>
<reference evidence="15 16" key="1">
    <citation type="submission" date="2016-10" db="EMBL/GenBank/DDBJ databases">
        <authorList>
            <person name="Varghese N."/>
            <person name="Submissions S."/>
        </authorList>
    </citation>
    <scope>NUCLEOTIDE SEQUENCE [LARGE SCALE GENOMIC DNA]</scope>
    <source>
        <strain evidence="15 16">CGMCC 1.6497</strain>
    </source>
</reference>
<keyword evidence="6 13" id="KW-0808">Transferase</keyword>
<feature type="transmembrane region" description="Helical" evidence="14">
    <location>
        <begin position="117"/>
        <end position="135"/>
    </location>
</feature>
<comment type="similarity">
    <text evidence="3 13">Belongs to the membrane-bound acyltransferase family.</text>
</comment>
<dbReference type="InterPro" id="IPR024194">
    <property type="entry name" value="Ac/AlaTfrase_AlgI/DltB"/>
</dbReference>